<dbReference type="Pfam" id="PF02931">
    <property type="entry name" value="Neur_chan_LBD"/>
    <property type="match status" value="1"/>
</dbReference>
<feature type="domain" description="Neurotransmitter-gated ion-channel transmembrane" evidence="21">
    <location>
        <begin position="258"/>
        <end position="510"/>
    </location>
</feature>
<evidence type="ECO:0000259" key="20">
    <source>
        <dbReference type="Pfam" id="PF02931"/>
    </source>
</evidence>
<dbReference type="Gene3D" id="2.70.170.10">
    <property type="entry name" value="Neurotransmitter-gated ion-channel ligand-binding domain"/>
    <property type="match status" value="1"/>
</dbReference>
<comment type="similarity">
    <text evidence="17">Belongs to the ligand-gated ion channel (TC 1.A.9) family. Glutamate-gated chloride channel (TC 1.A.9.4) subfamily.</text>
</comment>
<feature type="transmembrane region" description="Helical" evidence="18">
    <location>
        <begin position="648"/>
        <end position="671"/>
    </location>
</feature>
<feature type="compositionally biased region" description="Low complexity" evidence="19">
    <location>
        <begin position="552"/>
        <end position="582"/>
    </location>
</feature>
<keyword evidence="11" id="KW-0869">Chloride channel</keyword>
<evidence type="ECO:0000256" key="1">
    <source>
        <dbReference type="ARBA" id="ARBA00022448"/>
    </source>
</evidence>
<feature type="region of interest" description="Disordered" evidence="19">
    <location>
        <begin position="517"/>
        <end position="591"/>
    </location>
</feature>
<dbReference type="InterPro" id="IPR036719">
    <property type="entry name" value="Neuro-gated_channel_TM_sf"/>
</dbReference>
<dbReference type="GO" id="GO:0008068">
    <property type="term" value="F:extracellularly glutamate-gated chloride channel activity"/>
    <property type="evidence" value="ECO:0007669"/>
    <property type="project" value="UniProtKB-ARBA"/>
</dbReference>
<keyword evidence="12" id="KW-0868">Chloride</keyword>
<dbReference type="Gene3D" id="1.20.58.390">
    <property type="entry name" value="Neurotransmitter-gated ion-channel transmembrane domain"/>
    <property type="match status" value="2"/>
</dbReference>
<gene>
    <name evidence="22" type="ORF">HICCMSTLAB_LOCUS9071</name>
</gene>
<feature type="domain" description="Neurotransmitter-gated ion-channel ligand-binding" evidence="20">
    <location>
        <begin position="41"/>
        <end position="249"/>
    </location>
</feature>
<comment type="caution">
    <text evidence="22">The sequence shown here is derived from an EMBL/GenBank/DDBJ whole genome shotgun (WGS) entry which is preliminary data.</text>
</comment>
<keyword evidence="2" id="KW-1003">Cell membrane</keyword>
<dbReference type="SUPFAM" id="SSF90112">
    <property type="entry name" value="Neurotransmitter-gated ion-channel transmembrane pore"/>
    <property type="match status" value="1"/>
</dbReference>
<feature type="chain" id="PRO_5035337973" evidence="18">
    <location>
        <begin position="30"/>
        <end position="681"/>
    </location>
</feature>
<proteinExistence type="inferred from homology"/>
<dbReference type="InterPro" id="IPR018000">
    <property type="entry name" value="Neurotransmitter_ion_chnl_CS"/>
</dbReference>
<dbReference type="OrthoDB" id="442503at2759"/>
<dbReference type="CDD" id="cd19062">
    <property type="entry name" value="LGIC_TM_GluCl"/>
    <property type="match status" value="1"/>
</dbReference>
<evidence type="ECO:0000256" key="5">
    <source>
        <dbReference type="ARBA" id="ARBA00022989"/>
    </source>
</evidence>
<dbReference type="PANTHER" id="PTHR18945">
    <property type="entry name" value="NEUROTRANSMITTER GATED ION CHANNEL"/>
    <property type="match status" value="1"/>
</dbReference>
<name>A0A8J2HG09_COTCN</name>
<evidence type="ECO:0000313" key="23">
    <source>
        <dbReference type="Proteomes" id="UP000786811"/>
    </source>
</evidence>
<dbReference type="GO" id="GO:0004888">
    <property type="term" value="F:transmembrane signaling receptor activity"/>
    <property type="evidence" value="ECO:0007669"/>
    <property type="project" value="InterPro"/>
</dbReference>
<dbReference type="FunFam" id="2.70.170.10:FF:000022">
    <property type="entry name" value="glutamate-gated chloride channel isoform X1"/>
    <property type="match status" value="1"/>
</dbReference>
<keyword evidence="10" id="KW-0675">Receptor</keyword>
<dbReference type="InterPro" id="IPR006029">
    <property type="entry name" value="Neurotrans-gated_channel_TM"/>
</dbReference>
<dbReference type="InterPro" id="IPR044721">
    <property type="entry name" value="GluCl_TM"/>
</dbReference>
<evidence type="ECO:0000259" key="21">
    <source>
        <dbReference type="Pfam" id="PF02932"/>
    </source>
</evidence>
<feature type="transmembrane region" description="Helical" evidence="18">
    <location>
        <begin position="317"/>
        <end position="339"/>
    </location>
</feature>
<evidence type="ECO:0000256" key="8">
    <source>
        <dbReference type="ARBA" id="ARBA00023136"/>
    </source>
</evidence>
<evidence type="ECO:0000256" key="11">
    <source>
        <dbReference type="ARBA" id="ARBA00023173"/>
    </source>
</evidence>
<feature type="region of interest" description="Disordered" evidence="19">
    <location>
        <begin position="413"/>
        <end position="503"/>
    </location>
</feature>
<dbReference type="PRINTS" id="PR00252">
    <property type="entry name" value="NRIONCHANNEL"/>
</dbReference>
<keyword evidence="15 18" id="KW-0407">Ion channel</keyword>
<evidence type="ECO:0000256" key="17">
    <source>
        <dbReference type="ARBA" id="ARBA00061654"/>
    </source>
</evidence>
<dbReference type="PRINTS" id="PR00253">
    <property type="entry name" value="GABAARECEPTR"/>
</dbReference>
<evidence type="ECO:0000256" key="10">
    <source>
        <dbReference type="ARBA" id="ARBA00023170"/>
    </source>
</evidence>
<dbReference type="Pfam" id="PF02932">
    <property type="entry name" value="Neur_chan_memb"/>
    <property type="match status" value="1"/>
</dbReference>
<evidence type="ECO:0000256" key="4">
    <source>
        <dbReference type="ARBA" id="ARBA00022729"/>
    </source>
</evidence>
<evidence type="ECO:0000256" key="3">
    <source>
        <dbReference type="ARBA" id="ARBA00022692"/>
    </source>
</evidence>
<reference evidence="22" key="1">
    <citation type="submission" date="2021-04" db="EMBL/GenBank/DDBJ databases">
        <authorList>
            <person name="Chebbi M.A.C M."/>
        </authorList>
    </citation>
    <scope>NUCLEOTIDE SEQUENCE</scope>
</reference>
<protein>
    <submittedName>
        <fullName evidence="22">Similar to GluClalpha: Glutamate-gated chloride channel (Drosophila melanogaster)</fullName>
    </submittedName>
</protein>
<dbReference type="InterPro" id="IPR006028">
    <property type="entry name" value="GABAA/Glycine_rcpt"/>
</dbReference>
<evidence type="ECO:0000256" key="18">
    <source>
        <dbReference type="RuleBase" id="RU000687"/>
    </source>
</evidence>
<keyword evidence="23" id="KW-1185">Reference proteome</keyword>
<evidence type="ECO:0000256" key="14">
    <source>
        <dbReference type="ARBA" id="ARBA00023286"/>
    </source>
</evidence>
<dbReference type="InterPro" id="IPR006201">
    <property type="entry name" value="Neur_channel"/>
</dbReference>
<feature type="transmembrane region" description="Helical" evidence="18">
    <location>
        <begin position="286"/>
        <end position="305"/>
    </location>
</feature>
<feature type="transmembrane region" description="Helical" evidence="18">
    <location>
        <begin position="251"/>
        <end position="274"/>
    </location>
</feature>
<evidence type="ECO:0000256" key="7">
    <source>
        <dbReference type="ARBA" id="ARBA00023065"/>
    </source>
</evidence>
<organism evidence="22 23">
    <name type="scientific">Cotesia congregata</name>
    <name type="common">Parasitoid wasp</name>
    <name type="synonym">Apanteles congregatus</name>
    <dbReference type="NCBI Taxonomy" id="51543"/>
    <lineage>
        <taxon>Eukaryota</taxon>
        <taxon>Metazoa</taxon>
        <taxon>Ecdysozoa</taxon>
        <taxon>Arthropoda</taxon>
        <taxon>Hexapoda</taxon>
        <taxon>Insecta</taxon>
        <taxon>Pterygota</taxon>
        <taxon>Neoptera</taxon>
        <taxon>Endopterygota</taxon>
        <taxon>Hymenoptera</taxon>
        <taxon>Apocrita</taxon>
        <taxon>Ichneumonoidea</taxon>
        <taxon>Braconidae</taxon>
        <taxon>Microgastrinae</taxon>
        <taxon>Cotesia</taxon>
    </lineage>
</organism>
<keyword evidence="8 18" id="KW-0472">Membrane</keyword>
<dbReference type="CDD" id="cd18993">
    <property type="entry name" value="LGIC_ECD_GluCl"/>
    <property type="match status" value="1"/>
</dbReference>
<evidence type="ECO:0000313" key="22">
    <source>
        <dbReference type="EMBL" id="CAG5099452.1"/>
    </source>
</evidence>
<feature type="compositionally biased region" description="Low complexity" evidence="19">
    <location>
        <begin position="425"/>
        <end position="437"/>
    </location>
</feature>
<keyword evidence="1 18" id="KW-0813">Transport</keyword>
<feature type="compositionally biased region" description="Low complexity" evidence="19">
    <location>
        <begin position="535"/>
        <end position="545"/>
    </location>
</feature>
<keyword evidence="3 18" id="KW-0812">Transmembrane</keyword>
<evidence type="ECO:0000256" key="12">
    <source>
        <dbReference type="ARBA" id="ARBA00023214"/>
    </source>
</evidence>
<dbReference type="InterPro" id="IPR036734">
    <property type="entry name" value="Neur_chan_lig-bd_sf"/>
</dbReference>
<evidence type="ECO:0000256" key="9">
    <source>
        <dbReference type="ARBA" id="ARBA00023157"/>
    </source>
</evidence>
<evidence type="ECO:0000256" key="16">
    <source>
        <dbReference type="ARBA" id="ARBA00034104"/>
    </source>
</evidence>
<dbReference type="NCBIfam" id="TIGR00860">
    <property type="entry name" value="LIC"/>
    <property type="match status" value="1"/>
</dbReference>
<keyword evidence="7 18" id="KW-0406">Ion transport</keyword>
<keyword evidence="9" id="KW-1015">Disulfide bond</keyword>
<accession>A0A8J2HG09</accession>
<dbReference type="InterPro" id="IPR038050">
    <property type="entry name" value="Neuro_actylchol_rec"/>
</dbReference>
<feature type="compositionally biased region" description="Basic residues" evidence="19">
    <location>
        <begin position="456"/>
        <end position="484"/>
    </location>
</feature>
<evidence type="ECO:0000256" key="6">
    <source>
        <dbReference type="ARBA" id="ARBA00023018"/>
    </source>
</evidence>
<feature type="signal peptide" evidence="18">
    <location>
        <begin position="1"/>
        <end position="29"/>
    </location>
</feature>
<dbReference type="Proteomes" id="UP000786811">
    <property type="component" value="Unassembled WGS sequence"/>
</dbReference>
<dbReference type="SUPFAM" id="SSF63712">
    <property type="entry name" value="Nicotinic receptor ligand binding domain-like"/>
    <property type="match status" value="1"/>
</dbReference>
<dbReference type="FunFam" id="1.20.58.390:FF:000024">
    <property type="entry name" value="Glutamate-gated chloride channel alpha"/>
    <property type="match status" value="1"/>
</dbReference>
<dbReference type="AlphaFoldDB" id="A0A8J2HG09"/>
<dbReference type="GO" id="GO:0034707">
    <property type="term" value="C:chloride channel complex"/>
    <property type="evidence" value="ECO:0007669"/>
    <property type="project" value="UniProtKB-KW"/>
</dbReference>
<evidence type="ECO:0000256" key="2">
    <source>
        <dbReference type="ARBA" id="ARBA00022475"/>
    </source>
</evidence>
<evidence type="ECO:0000256" key="19">
    <source>
        <dbReference type="SAM" id="MobiDB-lite"/>
    </source>
</evidence>
<evidence type="ECO:0000256" key="13">
    <source>
        <dbReference type="ARBA" id="ARBA00023257"/>
    </source>
</evidence>
<keyword evidence="13" id="KW-0628">Postsynaptic cell membrane</keyword>
<feature type="compositionally biased region" description="Basic residues" evidence="19">
    <location>
        <begin position="522"/>
        <end position="534"/>
    </location>
</feature>
<keyword evidence="6" id="KW-0770">Synapse</keyword>
<keyword evidence="4 18" id="KW-0732">Signal</keyword>
<keyword evidence="5 18" id="KW-1133">Transmembrane helix</keyword>
<dbReference type="GO" id="GO:0045211">
    <property type="term" value="C:postsynaptic membrane"/>
    <property type="evidence" value="ECO:0007669"/>
    <property type="project" value="UniProtKB-SubCell"/>
</dbReference>
<comment type="subcellular location">
    <subcellularLocation>
        <location evidence="16">Postsynaptic cell membrane</location>
        <topology evidence="16">Multi-pass membrane protein</topology>
    </subcellularLocation>
</comment>
<dbReference type="InterPro" id="IPR006202">
    <property type="entry name" value="Neur_chan_lig-bd"/>
</dbReference>
<dbReference type="EMBL" id="CAJNRD030001122">
    <property type="protein sequence ID" value="CAG5099452.1"/>
    <property type="molecule type" value="Genomic_DNA"/>
</dbReference>
<evidence type="ECO:0000256" key="15">
    <source>
        <dbReference type="ARBA" id="ARBA00023303"/>
    </source>
</evidence>
<sequence>MFILQAAAMWPGVLPLVVLLIFLVHPSRCSPGKVNYREKEKEVLDDILGEKKYDARIRPSGENGTDGPAIVRVNLFVRSIATISDIKMEYSVQLTFREQWLDERLKFNDYGGRLKYLTLTESSRVWMPDLFFSNEKEGHFHEIIMPNVYIRIFPHGSVLYSIRISLTLSCPMNLKLYPLDRQTCSLRMASYGWTTDDLVFVWKEGDPVQVVKNLHLPRFTLEKYLTDYCNSKTNTGEYSCLKVDLLFKREFSYYLIQIYIPCCMLVIVSWVSFWLDQSAVPARVSLGVTTLLTMATQTSGINASLPPVSYTKAIDVWTGVCLTFVFGALLEFALVNYASRSDMHRDNLKKKYRETEHSSSVDPTTELLEQDGSANFQMVVAVQVPDEIQAHRRHLTDHFPPRIRSVQPHVLVNVPVPGRGGERVNSNSNNNNNNNNNFSPAINEGSFGSKDVARGHLYHHSHSPRHHHHHHHHHHHSQRSRSHPRNTSTTGNHQHSHNVYPHMNNHQHQLGQLSQQPYNTRQRQHRHHHHHQRQQPHSPTSSSQTEEGETTGHGSPGVLSLNSRIPPSSSRCSSSPASSASRMETPSPSPSMLVCAGNKTNIKTSAGNTSAKVIRIFPRLPIGNRDSCSNYFKKLFSCRAKGSARIDVIARFAFPFMFVVFNFAYWSMYLFRDEETNTKMN</sequence>
<keyword evidence="14" id="KW-1071">Ligand-gated ion channel</keyword>
<dbReference type="PROSITE" id="PS00236">
    <property type="entry name" value="NEUROTR_ION_CHANNEL"/>
    <property type="match status" value="1"/>
</dbReference>